<dbReference type="SMART" id="SM00345">
    <property type="entry name" value="HTH_GNTR"/>
    <property type="match status" value="1"/>
</dbReference>
<keyword evidence="4" id="KW-0238">DNA-binding</keyword>
<accession>A0A174UC67</accession>
<dbReference type="EMBL" id="JAQLWO010000028">
    <property type="protein sequence ID" value="MDB7908200.1"/>
    <property type="molecule type" value="Genomic_DNA"/>
</dbReference>
<evidence type="ECO:0000313" key="9">
    <source>
        <dbReference type="EMBL" id="MSB21864.1"/>
    </source>
</evidence>
<sequence length="466" mass="51554">MFTPILDSSQRRPLYEQLYRYIRGEIEAGRLAAGERLPSKRALAAHLKISVVTVEGAYGQLLAEGYLRSEPKRGFFVQAVQEEHRSPAPARTLSVPAPPTPALPYDFSTSAVDIALFPFATWAKLMREVLSEQAAPLLASPHPQGLPALRRAIAEHLYRFRGIRADAEQIVVGAGSETLIGLLVQLLGREGGYGVENPGYTKTQRILTSCGAAVRPLPLDGQGLRVDALEEAGVRVVHVTPSHHYPLGIIMPVARRQALLRWAEAAPDRYILEDDYDSEFRFSGRPIPALQSLDGGERVVYLNTFAKSLAPSLRISYMVLPPHLLERWRRDFWFYSSTVPSFEQYALARFMERGHFERHLNRTRTRYKARREALLAAARDTGLTRVGSFAGGDAGLHLLLWMDGRWSEAELVARAVDAGVGVAPLSACDLTPPPPGRPPALILGYTRIAAVDMAPALRRLKAAWAF</sequence>
<evidence type="ECO:0000313" key="8">
    <source>
        <dbReference type="EMBL" id="MDB7934799.1"/>
    </source>
</evidence>
<dbReference type="InterPro" id="IPR015421">
    <property type="entry name" value="PyrdxlP-dep_Trfase_major"/>
</dbReference>
<dbReference type="CDD" id="cd00609">
    <property type="entry name" value="AAT_like"/>
    <property type="match status" value="1"/>
</dbReference>
<gene>
    <name evidence="10" type="ORF">GKE90_10125</name>
    <name evidence="9" type="ORF">GKE97_20500</name>
    <name evidence="7" type="ORF">PND83_19620</name>
    <name evidence="8" type="ORF">PNE06_17080</name>
</gene>
<reference evidence="11 12" key="1">
    <citation type="journal article" date="2019" name="Nat. Med.">
        <title>A library of human gut bacterial isolates paired with longitudinal multiomics data enables mechanistic microbiome research.</title>
        <authorList>
            <person name="Poyet M."/>
            <person name="Groussin M."/>
            <person name="Gibbons S.M."/>
            <person name="Avila-Pacheco J."/>
            <person name="Jiang X."/>
            <person name="Kearney S.M."/>
            <person name="Perrotta A.R."/>
            <person name="Berdy B."/>
            <person name="Zhao S."/>
            <person name="Lieberman T.D."/>
            <person name="Swanson P.K."/>
            <person name="Smith M."/>
            <person name="Roesemann S."/>
            <person name="Alexander J.E."/>
            <person name="Rich S.A."/>
            <person name="Livny J."/>
            <person name="Vlamakis H."/>
            <person name="Clish C."/>
            <person name="Bullock K."/>
            <person name="Deik A."/>
            <person name="Scott J."/>
            <person name="Pierce K.A."/>
            <person name="Xavier R.J."/>
            <person name="Alm E.J."/>
        </authorList>
    </citation>
    <scope>NUCLEOTIDE SEQUENCE [LARGE SCALE GENOMIC DNA]</scope>
    <source>
        <strain evidence="9 12">BIOML-A2</strain>
        <strain evidence="10 11">BIOML-A5</strain>
    </source>
</reference>
<dbReference type="SUPFAM" id="SSF53383">
    <property type="entry name" value="PLP-dependent transferases"/>
    <property type="match status" value="1"/>
</dbReference>
<comment type="similarity">
    <text evidence="1">In the C-terminal section; belongs to the class-I pyridoxal-phosphate-dependent aminotransferase family.</text>
</comment>
<dbReference type="InterPro" id="IPR051446">
    <property type="entry name" value="HTH_trans_reg/aminotransferase"/>
</dbReference>
<dbReference type="GO" id="GO:0008483">
    <property type="term" value="F:transaminase activity"/>
    <property type="evidence" value="ECO:0007669"/>
    <property type="project" value="UniProtKB-KW"/>
</dbReference>
<dbReference type="PANTHER" id="PTHR46577:SF1">
    <property type="entry name" value="HTH-TYPE TRANSCRIPTIONAL REGULATORY PROTEIN GABR"/>
    <property type="match status" value="1"/>
</dbReference>
<dbReference type="EMBL" id="WKPO01000011">
    <property type="protein sequence ID" value="MSB49055.1"/>
    <property type="molecule type" value="Genomic_DNA"/>
</dbReference>
<evidence type="ECO:0000256" key="5">
    <source>
        <dbReference type="ARBA" id="ARBA00023163"/>
    </source>
</evidence>
<dbReference type="Pfam" id="PF00155">
    <property type="entry name" value="Aminotran_1_2"/>
    <property type="match status" value="1"/>
</dbReference>
<dbReference type="AlphaFoldDB" id="A0A174UC67"/>
<dbReference type="GeneID" id="63973967"/>
<dbReference type="EMBL" id="WKPR01000028">
    <property type="protein sequence ID" value="MSB21864.1"/>
    <property type="molecule type" value="Genomic_DNA"/>
</dbReference>
<dbReference type="EMBL" id="JAQLWV010000030">
    <property type="protein sequence ID" value="MDB7934799.1"/>
    <property type="molecule type" value="Genomic_DNA"/>
</dbReference>
<dbReference type="Proteomes" id="UP000429811">
    <property type="component" value="Unassembled WGS sequence"/>
</dbReference>
<feature type="domain" description="HTH gntR-type" evidence="6">
    <location>
        <begin position="12"/>
        <end position="80"/>
    </location>
</feature>
<proteinExistence type="inferred from homology"/>
<dbReference type="InterPro" id="IPR000524">
    <property type="entry name" value="Tscrpt_reg_HTH_GntR"/>
</dbReference>
<dbReference type="Proteomes" id="UP001211006">
    <property type="component" value="Unassembled WGS sequence"/>
</dbReference>
<evidence type="ECO:0000313" key="10">
    <source>
        <dbReference type="EMBL" id="MSB49055.1"/>
    </source>
</evidence>
<keyword evidence="5" id="KW-0804">Transcription</keyword>
<dbReference type="RefSeq" id="WP_007494156.1">
    <property type="nucleotide sequence ID" value="NZ_BAABXT010000001.1"/>
</dbReference>
<comment type="caution">
    <text evidence="9">The sequence shown here is derived from an EMBL/GenBank/DDBJ whole genome shotgun (WGS) entry which is preliminary data.</text>
</comment>
<dbReference type="GO" id="GO:0030170">
    <property type="term" value="F:pyridoxal phosphate binding"/>
    <property type="evidence" value="ECO:0007669"/>
    <property type="project" value="InterPro"/>
</dbReference>
<dbReference type="GO" id="GO:0003677">
    <property type="term" value="F:DNA binding"/>
    <property type="evidence" value="ECO:0007669"/>
    <property type="project" value="UniProtKB-KW"/>
</dbReference>
<dbReference type="SUPFAM" id="SSF46785">
    <property type="entry name" value="Winged helix' DNA-binding domain"/>
    <property type="match status" value="1"/>
</dbReference>
<protein>
    <submittedName>
        <fullName evidence="9">Aminotransferase class I/II-fold pyridoxal phosphate-dependent enzyme</fullName>
    </submittedName>
    <submittedName>
        <fullName evidence="7">PLP-dependent aminotransferase family protein</fullName>
    </submittedName>
</protein>
<dbReference type="InterPro" id="IPR036390">
    <property type="entry name" value="WH_DNA-bd_sf"/>
</dbReference>
<dbReference type="CDD" id="cd07377">
    <property type="entry name" value="WHTH_GntR"/>
    <property type="match status" value="1"/>
</dbReference>
<dbReference type="PANTHER" id="PTHR46577">
    <property type="entry name" value="HTH-TYPE TRANSCRIPTIONAL REGULATORY PROTEIN GABR"/>
    <property type="match status" value="1"/>
</dbReference>
<dbReference type="Proteomes" id="UP000434475">
    <property type="component" value="Unassembled WGS sequence"/>
</dbReference>
<evidence type="ECO:0000256" key="4">
    <source>
        <dbReference type="ARBA" id="ARBA00023125"/>
    </source>
</evidence>
<dbReference type="Gene3D" id="1.10.10.10">
    <property type="entry name" value="Winged helix-like DNA-binding domain superfamily/Winged helix DNA-binding domain"/>
    <property type="match status" value="1"/>
</dbReference>
<evidence type="ECO:0000259" key="6">
    <source>
        <dbReference type="PROSITE" id="PS50949"/>
    </source>
</evidence>
<evidence type="ECO:0000256" key="3">
    <source>
        <dbReference type="ARBA" id="ARBA00023015"/>
    </source>
</evidence>
<dbReference type="Proteomes" id="UP001211173">
    <property type="component" value="Unassembled WGS sequence"/>
</dbReference>
<evidence type="ECO:0000256" key="1">
    <source>
        <dbReference type="ARBA" id="ARBA00005384"/>
    </source>
</evidence>
<dbReference type="Pfam" id="PF00392">
    <property type="entry name" value="GntR"/>
    <property type="match status" value="1"/>
</dbReference>
<keyword evidence="3" id="KW-0805">Transcription regulation</keyword>
<dbReference type="InterPro" id="IPR004839">
    <property type="entry name" value="Aminotransferase_I/II_large"/>
</dbReference>
<dbReference type="Gene3D" id="3.40.640.10">
    <property type="entry name" value="Type I PLP-dependent aspartate aminotransferase-like (Major domain)"/>
    <property type="match status" value="1"/>
</dbReference>
<keyword evidence="9" id="KW-0032">Aminotransferase</keyword>
<keyword evidence="2" id="KW-0663">Pyridoxal phosphate</keyword>
<keyword evidence="9" id="KW-0808">Transferase</keyword>
<dbReference type="PROSITE" id="PS50949">
    <property type="entry name" value="HTH_GNTR"/>
    <property type="match status" value="1"/>
</dbReference>
<dbReference type="GO" id="GO:0003700">
    <property type="term" value="F:DNA-binding transcription factor activity"/>
    <property type="evidence" value="ECO:0007669"/>
    <property type="project" value="InterPro"/>
</dbReference>
<evidence type="ECO:0000313" key="7">
    <source>
        <dbReference type="EMBL" id="MDB7908200.1"/>
    </source>
</evidence>
<name>A0A174UC67_FLAPL</name>
<evidence type="ECO:0000313" key="12">
    <source>
        <dbReference type="Proteomes" id="UP000434475"/>
    </source>
</evidence>
<evidence type="ECO:0000313" key="11">
    <source>
        <dbReference type="Proteomes" id="UP000429811"/>
    </source>
</evidence>
<reference evidence="7" key="2">
    <citation type="submission" date="2023-01" db="EMBL/GenBank/DDBJ databases">
        <title>Human gut microbiome strain richness.</title>
        <authorList>
            <person name="Chen-Liaw A."/>
        </authorList>
    </citation>
    <scope>NUCLEOTIDE SEQUENCE</scope>
    <source>
        <strain evidence="8">1001287st1_F4_1001285I_161205</strain>
        <strain evidence="7">2225st1_A6_2225SCRN_200828</strain>
    </source>
</reference>
<dbReference type="InterPro" id="IPR036388">
    <property type="entry name" value="WH-like_DNA-bd_sf"/>
</dbReference>
<dbReference type="InterPro" id="IPR015424">
    <property type="entry name" value="PyrdxlP-dep_Trfase"/>
</dbReference>
<organism evidence="9 12">
    <name type="scientific">Flavonifractor plautii</name>
    <name type="common">Fusobacterium plautii</name>
    <dbReference type="NCBI Taxonomy" id="292800"/>
    <lineage>
        <taxon>Bacteria</taxon>
        <taxon>Bacillati</taxon>
        <taxon>Bacillota</taxon>
        <taxon>Clostridia</taxon>
        <taxon>Eubacteriales</taxon>
        <taxon>Oscillospiraceae</taxon>
        <taxon>Flavonifractor</taxon>
    </lineage>
</organism>
<evidence type="ECO:0000256" key="2">
    <source>
        <dbReference type="ARBA" id="ARBA00022898"/>
    </source>
</evidence>